<feature type="transmembrane region" description="Helical" evidence="10">
    <location>
        <begin position="6"/>
        <end position="25"/>
    </location>
</feature>
<dbReference type="InterPro" id="IPR002401">
    <property type="entry name" value="Cyt_P450_E_grp-I"/>
</dbReference>
<evidence type="ECO:0000256" key="5">
    <source>
        <dbReference type="ARBA" id="ARBA00023002"/>
    </source>
</evidence>
<dbReference type="Gene3D" id="1.10.630.10">
    <property type="entry name" value="Cytochrome P450"/>
    <property type="match status" value="1"/>
</dbReference>
<dbReference type="InterPro" id="IPR017972">
    <property type="entry name" value="Cyt_P450_CS"/>
</dbReference>
<dbReference type="Proteomes" id="UP000596660">
    <property type="component" value="Unplaced"/>
</dbReference>
<evidence type="ECO:0000256" key="1">
    <source>
        <dbReference type="ARBA" id="ARBA00001971"/>
    </source>
</evidence>
<accession>A0A803LDF9</accession>
<evidence type="ECO:0000256" key="6">
    <source>
        <dbReference type="ARBA" id="ARBA00023004"/>
    </source>
</evidence>
<dbReference type="GO" id="GO:0004497">
    <property type="term" value="F:monooxygenase activity"/>
    <property type="evidence" value="ECO:0007669"/>
    <property type="project" value="UniProtKB-KW"/>
</dbReference>
<evidence type="ECO:0000313" key="11">
    <source>
        <dbReference type="EnsemblPlants" id="AUR62009898-RA:cds"/>
    </source>
</evidence>
<sequence length="516" mass="59285">MEGLEAPTWAAYAVAWLVVLAIVLLTNHITRQKLNLPPGPKPWPVIGNFNLIGPLPHYSLHELSKKYGHIMMLQFGSVPVLVGSSAEMAKNILKKHDEAFAGRPQNAAGKYTAYNYSDITWSQYDPYWRQARKICSMELFSVKRLDSYEYIRVEEIKSMIRGIFNTKGESIVLKDHLFAMNLHVITRMVFGKKYLEKSNEETSKVTTLKEFKLMLEELLLLNGVLNIGDWIPLFKYIDVYGYVKRMKISAKKSDRFLEYVLDEHNARRKKEKENWEPKDMVDVLLQLADDPNNEVKLERAGVKAFCLDLIAGGAESSTVIVEWAIAELIRRPDIVKKAIEEMNHIIGKERWVQEKDIQNLPYIRAIVKETMRLHPVGPLLVPHSAREQVKIEGYDIPKSSVVLVNTFSIHRDPKVYERADEFWPDRFIGNDIDVKGHNFELLPFGSGRRMCPGYSLGLKVVESSLANILHGFAWKLPDDMKPQDLDMQQIYGLSNPKKIPLSVYAEPRLSNHIYHL</sequence>
<evidence type="ECO:0000256" key="8">
    <source>
        <dbReference type="PIRSR" id="PIRSR602401-1"/>
    </source>
</evidence>
<evidence type="ECO:0000256" key="10">
    <source>
        <dbReference type="SAM" id="Phobius"/>
    </source>
</evidence>
<evidence type="ECO:0000256" key="3">
    <source>
        <dbReference type="ARBA" id="ARBA00022617"/>
    </source>
</evidence>
<dbReference type="PANTHER" id="PTHR47944:SF4">
    <property type="entry name" value="OS09G0441700 PROTEIN"/>
    <property type="match status" value="1"/>
</dbReference>
<organism evidence="11 12">
    <name type="scientific">Chenopodium quinoa</name>
    <name type="common">Quinoa</name>
    <dbReference type="NCBI Taxonomy" id="63459"/>
    <lineage>
        <taxon>Eukaryota</taxon>
        <taxon>Viridiplantae</taxon>
        <taxon>Streptophyta</taxon>
        <taxon>Embryophyta</taxon>
        <taxon>Tracheophyta</taxon>
        <taxon>Spermatophyta</taxon>
        <taxon>Magnoliopsida</taxon>
        <taxon>eudicotyledons</taxon>
        <taxon>Gunneridae</taxon>
        <taxon>Pentapetalae</taxon>
        <taxon>Caryophyllales</taxon>
        <taxon>Chenopodiaceae</taxon>
        <taxon>Chenopodioideae</taxon>
        <taxon>Atripliceae</taxon>
        <taxon>Chenopodium</taxon>
    </lineage>
</organism>
<dbReference type="GO" id="GO:0044550">
    <property type="term" value="P:secondary metabolite biosynthetic process"/>
    <property type="evidence" value="ECO:0007669"/>
    <property type="project" value="UniProtKB-ARBA"/>
</dbReference>
<protein>
    <submittedName>
        <fullName evidence="11">Uncharacterized protein</fullName>
    </submittedName>
</protein>
<dbReference type="RefSeq" id="XP_021716537.1">
    <property type="nucleotide sequence ID" value="XM_021860845.1"/>
</dbReference>
<dbReference type="GO" id="GO:0016705">
    <property type="term" value="F:oxidoreductase activity, acting on paired donors, with incorporation or reduction of molecular oxygen"/>
    <property type="evidence" value="ECO:0007669"/>
    <property type="project" value="InterPro"/>
</dbReference>
<dbReference type="AlphaFoldDB" id="A0A803LDF9"/>
<dbReference type="InterPro" id="IPR001128">
    <property type="entry name" value="Cyt_P450"/>
</dbReference>
<keyword evidence="12" id="KW-1185">Reference proteome</keyword>
<reference evidence="11" key="2">
    <citation type="submission" date="2021-03" db="UniProtKB">
        <authorList>
            <consortium name="EnsemblPlants"/>
        </authorList>
    </citation>
    <scope>IDENTIFICATION</scope>
</reference>
<evidence type="ECO:0000256" key="7">
    <source>
        <dbReference type="ARBA" id="ARBA00023033"/>
    </source>
</evidence>
<feature type="binding site" description="axial binding residue" evidence="8">
    <location>
        <position position="451"/>
    </location>
    <ligand>
        <name>heme</name>
        <dbReference type="ChEBI" id="CHEBI:30413"/>
    </ligand>
    <ligandPart>
        <name>Fe</name>
        <dbReference type="ChEBI" id="CHEBI:18248"/>
    </ligandPart>
</feature>
<dbReference type="InterPro" id="IPR036396">
    <property type="entry name" value="Cyt_P450_sf"/>
</dbReference>
<dbReference type="OrthoDB" id="2789670at2759"/>
<dbReference type="PROSITE" id="PS00086">
    <property type="entry name" value="CYTOCHROME_P450"/>
    <property type="match status" value="1"/>
</dbReference>
<evidence type="ECO:0000313" key="12">
    <source>
        <dbReference type="Proteomes" id="UP000596660"/>
    </source>
</evidence>
<evidence type="ECO:0000256" key="4">
    <source>
        <dbReference type="ARBA" id="ARBA00022723"/>
    </source>
</evidence>
<dbReference type="PANTHER" id="PTHR47944">
    <property type="entry name" value="CYTOCHROME P450 98A9"/>
    <property type="match status" value="1"/>
</dbReference>
<dbReference type="GeneID" id="110684390"/>
<name>A0A803LDF9_CHEQI</name>
<dbReference type="PRINTS" id="PR00463">
    <property type="entry name" value="EP450I"/>
</dbReference>
<dbReference type="Pfam" id="PF00067">
    <property type="entry name" value="p450"/>
    <property type="match status" value="1"/>
</dbReference>
<keyword evidence="7 9" id="KW-0503">Monooxygenase</keyword>
<dbReference type="PRINTS" id="PR00385">
    <property type="entry name" value="P450"/>
</dbReference>
<keyword evidence="5 9" id="KW-0560">Oxidoreductase</keyword>
<keyword evidence="10" id="KW-0812">Transmembrane</keyword>
<proteinExistence type="inferred from homology"/>
<dbReference type="Gramene" id="AUR62009898-RA">
    <property type="protein sequence ID" value="AUR62009898-RA:cds"/>
    <property type="gene ID" value="AUR62009898"/>
</dbReference>
<dbReference type="GO" id="GO:0005506">
    <property type="term" value="F:iron ion binding"/>
    <property type="evidence" value="ECO:0007669"/>
    <property type="project" value="InterPro"/>
</dbReference>
<keyword evidence="6 8" id="KW-0408">Iron</keyword>
<evidence type="ECO:0000256" key="9">
    <source>
        <dbReference type="RuleBase" id="RU000461"/>
    </source>
</evidence>
<dbReference type="EnsemblPlants" id="AUR62009898-RA">
    <property type="protein sequence ID" value="AUR62009898-RA:cds"/>
    <property type="gene ID" value="AUR62009898"/>
</dbReference>
<dbReference type="FunFam" id="1.10.630.10:FF:000038">
    <property type="entry name" value="Cytochrome P450 84A1"/>
    <property type="match status" value="1"/>
</dbReference>
<comment type="similarity">
    <text evidence="2 9">Belongs to the cytochrome P450 family.</text>
</comment>
<reference evidence="11" key="1">
    <citation type="journal article" date="2017" name="Nature">
        <title>The genome of Chenopodium quinoa.</title>
        <authorList>
            <person name="Jarvis D.E."/>
            <person name="Ho Y.S."/>
            <person name="Lightfoot D.J."/>
            <person name="Schmoeckel S.M."/>
            <person name="Li B."/>
            <person name="Borm T.J.A."/>
            <person name="Ohyanagi H."/>
            <person name="Mineta K."/>
            <person name="Michell C.T."/>
            <person name="Saber N."/>
            <person name="Kharbatia N.M."/>
            <person name="Rupper R.R."/>
            <person name="Sharp A.R."/>
            <person name="Dally N."/>
            <person name="Boughton B.A."/>
            <person name="Woo Y.H."/>
            <person name="Gao G."/>
            <person name="Schijlen E.G.W.M."/>
            <person name="Guo X."/>
            <person name="Momin A.A."/>
            <person name="Negrao S."/>
            <person name="Al-Babili S."/>
            <person name="Gehring C."/>
            <person name="Roessner U."/>
            <person name="Jung C."/>
            <person name="Murphy K."/>
            <person name="Arold S.T."/>
            <person name="Gojobori T."/>
            <person name="van der Linden C.G."/>
            <person name="van Loo E.N."/>
            <person name="Jellen E.N."/>
            <person name="Maughan P.J."/>
            <person name="Tester M."/>
        </authorList>
    </citation>
    <scope>NUCLEOTIDE SEQUENCE [LARGE SCALE GENOMIC DNA]</scope>
    <source>
        <strain evidence="11">cv. PI 614886</strain>
    </source>
</reference>
<gene>
    <name evidence="11" type="primary">LOC110684390</name>
</gene>
<keyword evidence="10" id="KW-1133">Transmembrane helix</keyword>
<evidence type="ECO:0000256" key="2">
    <source>
        <dbReference type="ARBA" id="ARBA00010617"/>
    </source>
</evidence>
<dbReference type="OMA" id="HVWFGSN"/>
<dbReference type="SUPFAM" id="SSF48264">
    <property type="entry name" value="Cytochrome P450"/>
    <property type="match status" value="1"/>
</dbReference>
<keyword evidence="10" id="KW-0472">Membrane</keyword>
<dbReference type="KEGG" id="cqi:110684390"/>
<keyword evidence="4 8" id="KW-0479">Metal-binding</keyword>
<comment type="cofactor">
    <cofactor evidence="1 8">
        <name>heme</name>
        <dbReference type="ChEBI" id="CHEBI:30413"/>
    </cofactor>
</comment>
<keyword evidence="3 8" id="KW-0349">Heme</keyword>
<dbReference type="GO" id="GO:0020037">
    <property type="term" value="F:heme binding"/>
    <property type="evidence" value="ECO:0007669"/>
    <property type="project" value="InterPro"/>
</dbReference>
<dbReference type="CDD" id="cd20618">
    <property type="entry name" value="CYP71_clan"/>
    <property type="match status" value="1"/>
</dbReference>